<dbReference type="SUPFAM" id="SSF51735">
    <property type="entry name" value="NAD(P)-binding Rossmann-fold domains"/>
    <property type="match status" value="1"/>
</dbReference>
<comment type="function">
    <text evidence="4">Catalyzes the reduction of 1-pyrroline-5-carboxylate (PCA) to L-proline.</text>
</comment>
<comment type="subcellular location">
    <subcellularLocation>
        <location evidence="4">Cytoplasm</location>
    </subcellularLocation>
</comment>
<name>A0AA41PUK7_9ACTN</name>
<keyword evidence="3 4" id="KW-0560">Oxidoreductase</keyword>
<dbReference type="InterPro" id="IPR029036">
    <property type="entry name" value="P5CR_dimer"/>
</dbReference>
<evidence type="ECO:0000313" key="9">
    <source>
        <dbReference type="EMBL" id="MCF2526023.1"/>
    </source>
</evidence>
<dbReference type="InterPro" id="IPR008927">
    <property type="entry name" value="6-PGluconate_DH-like_C_sf"/>
</dbReference>
<keyword evidence="4 6" id="KW-0028">Amino-acid biosynthesis</keyword>
<evidence type="ECO:0000256" key="1">
    <source>
        <dbReference type="ARBA" id="ARBA00005525"/>
    </source>
</evidence>
<dbReference type="InterPro" id="IPR000304">
    <property type="entry name" value="Pyrroline-COOH_reductase"/>
</dbReference>
<dbReference type="PANTHER" id="PTHR11645">
    <property type="entry name" value="PYRROLINE-5-CARBOXYLATE REDUCTASE"/>
    <property type="match status" value="1"/>
</dbReference>
<dbReference type="GO" id="GO:0005737">
    <property type="term" value="C:cytoplasm"/>
    <property type="evidence" value="ECO:0007669"/>
    <property type="project" value="UniProtKB-SubCell"/>
</dbReference>
<dbReference type="EMBL" id="JAKFHA010000001">
    <property type="protein sequence ID" value="MCF2526023.1"/>
    <property type="molecule type" value="Genomic_DNA"/>
</dbReference>
<dbReference type="RefSeq" id="WP_235050085.1">
    <property type="nucleotide sequence ID" value="NZ_JAKFHA010000001.1"/>
</dbReference>
<keyword evidence="4" id="KW-0963">Cytoplasm</keyword>
<evidence type="ECO:0000313" key="10">
    <source>
        <dbReference type="Proteomes" id="UP001165378"/>
    </source>
</evidence>
<dbReference type="Gene3D" id="1.10.3730.10">
    <property type="entry name" value="ProC C-terminal domain-like"/>
    <property type="match status" value="1"/>
</dbReference>
<evidence type="ECO:0000256" key="5">
    <source>
        <dbReference type="NCBIfam" id="TIGR00112"/>
    </source>
</evidence>
<dbReference type="InterPro" id="IPR036291">
    <property type="entry name" value="NAD(P)-bd_dom_sf"/>
</dbReference>
<dbReference type="SUPFAM" id="SSF48179">
    <property type="entry name" value="6-phosphogluconate dehydrogenase C-terminal domain-like"/>
    <property type="match status" value="1"/>
</dbReference>
<dbReference type="InterPro" id="IPR028939">
    <property type="entry name" value="P5C_Rdtase_cat_N"/>
</dbReference>
<dbReference type="Pfam" id="PF14748">
    <property type="entry name" value="P5CR_dimer"/>
    <property type="match status" value="1"/>
</dbReference>
<accession>A0AA41PUK7</accession>
<dbReference type="GO" id="GO:0004735">
    <property type="term" value="F:pyrroline-5-carboxylate reductase activity"/>
    <property type="evidence" value="ECO:0007669"/>
    <property type="project" value="UniProtKB-UniRule"/>
</dbReference>
<organism evidence="9 10">
    <name type="scientific">Yinghuangia soli</name>
    <dbReference type="NCBI Taxonomy" id="2908204"/>
    <lineage>
        <taxon>Bacteria</taxon>
        <taxon>Bacillati</taxon>
        <taxon>Actinomycetota</taxon>
        <taxon>Actinomycetes</taxon>
        <taxon>Kitasatosporales</taxon>
        <taxon>Streptomycetaceae</taxon>
        <taxon>Yinghuangia</taxon>
    </lineage>
</organism>
<comment type="pathway">
    <text evidence="4 6">Amino-acid biosynthesis; L-proline biosynthesis; L-proline from L-glutamate 5-semialdehyde: step 1/1.</text>
</comment>
<feature type="domain" description="Pyrroline-5-carboxylate reductase catalytic N-terminal" evidence="7">
    <location>
        <begin position="7"/>
        <end position="100"/>
    </location>
</feature>
<evidence type="ECO:0000256" key="6">
    <source>
        <dbReference type="RuleBase" id="RU003903"/>
    </source>
</evidence>
<evidence type="ECO:0000256" key="3">
    <source>
        <dbReference type="ARBA" id="ARBA00023002"/>
    </source>
</evidence>
<dbReference type="InterPro" id="IPR053790">
    <property type="entry name" value="P5CR-like_CS"/>
</dbReference>
<reference evidence="9" key="1">
    <citation type="submission" date="2022-01" db="EMBL/GenBank/DDBJ databases">
        <title>Genome-Based Taxonomic Classification of the Phylum Actinobacteria.</title>
        <authorList>
            <person name="Gao Y."/>
        </authorList>
    </citation>
    <scope>NUCLEOTIDE SEQUENCE</scope>
    <source>
        <strain evidence="9">KLBMP 8922</strain>
    </source>
</reference>
<dbReference type="GO" id="GO:0055129">
    <property type="term" value="P:L-proline biosynthetic process"/>
    <property type="evidence" value="ECO:0007669"/>
    <property type="project" value="UniProtKB-UniRule"/>
</dbReference>
<dbReference type="PANTHER" id="PTHR11645:SF0">
    <property type="entry name" value="PYRROLINE-5-CARBOXYLATE REDUCTASE 3"/>
    <property type="match status" value="1"/>
</dbReference>
<evidence type="ECO:0000259" key="7">
    <source>
        <dbReference type="Pfam" id="PF03807"/>
    </source>
</evidence>
<keyword evidence="2 4" id="KW-0521">NADP</keyword>
<evidence type="ECO:0000256" key="2">
    <source>
        <dbReference type="ARBA" id="ARBA00022857"/>
    </source>
</evidence>
<dbReference type="Gene3D" id="3.40.50.720">
    <property type="entry name" value="NAD(P)-binding Rossmann-like Domain"/>
    <property type="match status" value="1"/>
</dbReference>
<keyword evidence="10" id="KW-1185">Reference proteome</keyword>
<comment type="catalytic activity">
    <reaction evidence="4 6">
        <text>L-proline + NADP(+) = (S)-1-pyrroline-5-carboxylate + NADPH + 2 H(+)</text>
        <dbReference type="Rhea" id="RHEA:14109"/>
        <dbReference type="ChEBI" id="CHEBI:15378"/>
        <dbReference type="ChEBI" id="CHEBI:17388"/>
        <dbReference type="ChEBI" id="CHEBI:57783"/>
        <dbReference type="ChEBI" id="CHEBI:58349"/>
        <dbReference type="ChEBI" id="CHEBI:60039"/>
        <dbReference type="EC" id="1.5.1.2"/>
    </reaction>
</comment>
<keyword evidence="4 6" id="KW-0641">Proline biosynthesis</keyword>
<dbReference type="PROSITE" id="PS00521">
    <property type="entry name" value="P5CR"/>
    <property type="match status" value="1"/>
</dbReference>
<comment type="catalytic activity">
    <reaction evidence="4">
        <text>L-proline + NAD(+) = (S)-1-pyrroline-5-carboxylate + NADH + 2 H(+)</text>
        <dbReference type="Rhea" id="RHEA:14105"/>
        <dbReference type="ChEBI" id="CHEBI:15378"/>
        <dbReference type="ChEBI" id="CHEBI:17388"/>
        <dbReference type="ChEBI" id="CHEBI:57540"/>
        <dbReference type="ChEBI" id="CHEBI:57945"/>
        <dbReference type="ChEBI" id="CHEBI:60039"/>
        <dbReference type="EC" id="1.5.1.2"/>
    </reaction>
</comment>
<dbReference type="NCBIfam" id="TIGR00112">
    <property type="entry name" value="proC"/>
    <property type="match status" value="1"/>
</dbReference>
<dbReference type="HAMAP" id="MF_01925">
    <property type="entry name" value="P5C_reductase"/>
    <property type="match status" value="1"/>
</dbReference>
<dbReference type="AlphaFoldDB" id="A0AA41PUK7"/>
<proteinExistence type="inferred from homology"/>
<evidence type="ECO:0000256" key="4">
    <source>
        <dbReference type="HAMAP-Rule" id="MF_01925"/>
    </source>
</evidence>
<sequence length="494" mass="50434">MDDHDAVAIVGLGHLGEAILRGLLDAGVARTALSGSTRSADDAERLSATYGVRVSADAREVVGGAGVVVLVVPPGAVAATLERVTPVLRPDAVVVSLAAGVSLARLGALLPSGTSVVRAMTNTAVGVREGMSCLSADARLGVGERARVQALFDLLGATLWVGEDAQPAATAIAGSGPAFLYHQASAMSDAALGQGLDADAVRTLVTQTLFGAAALMRGSADTPAALVEAVATPGGTTRAALDELDGADVPLAVRRAVGAAADRARLASGVEADPTELLPAALARWGRLPVTKVQLAADGAWEHPLVLEPGAEGAGSIGGAGGAVRLLDEWLDAQGEDVAVEVFFADRVFLGARTRDREFLHGVAAAVWDGRWRSLAAAPEYWRLPDGTALLSAAAPDTLEVGVVDAWKSVGSAVIWRTGETTGSPGKTGRAAADFGRLTAELREPQRTPVAVEAAWSVPIGHWIGMNVAAAEYRLDVHELDGVVRAFLGRGGVA</sequence>
<evidence type="ECO:0000259" key="8">
    <source>
        <dbReference type="Pfam" id="PF14748"/>
    </source>
</evidence>
<feature type="domain" description="Pyrroline-5-carboxylate reductase dimerisation" evidence="8">
    <location>
        <begin position="164"/>
        <end position="265"/>
    </location>
</feature>
<dbReference type="Proteomes" id="UP001165378">
    <property type="component" value="Unassembled WGS sequence"/>
</dbReference>
<gene>
    <name evidence="4 9" type="primary">proC</name>
    <name evidence="9" type="ORF">LZ495_02125</name>
</gene>
<protein>
    <recommendedName>
        <fullName evidence="4 5">Pyrroline-5-carboxylate reductase</fullName>
        <shortName evidence="4">P5C reductase</shortName>
        <shortName evidence="4">P5CR</shortName>
        <ecNumber evidence="4 5">1.5.1.2</ecNumber>
    </recommendedName>
    <alternativeName>
        <fullName evidence="4">PCA reductase</fullName>
    </alternativeName>
</protein>
<dbReference type="Pfam" id="PF03807">
    <property type="entry name" value="F420_oxidored"/>
    <property type="match status" value="1"/>
</dbReference>
<comment type="caution">
    <text evidence="9">The sequence shown here is derived from an EMBL/GenBank/DDBJ whole genome shotgun (WGS) entry which is preliminary data.</text>
</comment>
<dbReference type="EC" id="1.5.1.2" evidence="4 5"/>
<comment type="similarity">
    <text evidence="1 4 6">Belongs to the pyrroline-5-carboxylate reductase family.</text>
</comment>